<comment type="caution">
    <text evidence="2">The sequence shown here is derived from an EMBL/GenBank/DDBJ whole genome shotgun (WGS) entry which is preliminary data.</text>
</comment>
<evidence type="ECO:0000313" key="3">
    <source>
        <dbReference type="Proteomes" id="UP000193685"/>
    </source>
</evidence>
<dbReference type="EMBL" id="MCFI01000007">
    <property type="protein sequence ID" value="ORY83783.1"/>
    <property type="molecule type" value="Genomic_DNA"/>
</dbReference>
<keyword evidence="3" id="KW-1185">Reference proteome</keyword>
<protein>
    <recommendedName>
        <fullName evidence="1">FHA domain-containing protein</fullName>
    </recommendedName>
</protein>
<dbReference type="InterPro" id="IPR000253">
    <property type="entry name" value="FHA_dom"/>
</dbReference>
<dbReference type="RefSeq" id="XP_040726078.1">
    <property type="nucleotide sequence ID" value="XM_040866815.1"/>
</dbReference>
<accession>A0A1Y2FIM8</accession>
<feature type="domain" description="FHA" evidence="1">
    <location>
        <begin position="20"/>
        <end position="74"/>
    </location>
</feature>
<reference evidence="2 3" key="1">
    <citation type="submission" date="2016-07" db="EMBL/GenBank/DDBJ databases">
        <title>Pervasive Adenine N6-methylation of Active Genes in Fungi.</title>
        <authorList>
            <consortium name="DOE Joint Genome Institute"/>
            <person name="Mondo S.J."/>
            <person name="Dannebaum R.O."/>
            <person name="Kuo R.C."/>
            <person name="Labutti K."/>
            <person name="Haridas S."/>
            <person name="Kuo A."/>
            <person name="Salamov A."/>
            <person name="Ahrendt S.R."/>
            <person name="Lipzen A."/>
            <person name="Sullivan W."/>
            <person name="Andreopoulos W.B."/>
            <person name="Clum A."/>
            <person name="Lindquist E."/>
            <person name="Daum C."/>
            <person name="Ramamoorthy G.K."/>
            <person name="Gryganskyi A."/>
            <person name="Culley D."/>
            <person name="Magnuson J.K."/>
            <person name="James T.Y."/>
            <person name="O'Malley M.A."/>
            <person name="Stajich J.E."/>
            <person name="Spatafora J.W."/>
            <person name="Visel A."/>
            <person name="Grigoriev I.V."/>
        </authorList>
    </citation>
    <scope>NUCLEOTIDE SEQUENCE [LARGE SCALE GENOMIC DNA]</scope>
    <source>
        <strain evidence="2 3">12-1054</strain>
    </source>
</reference>
<gene>
    <name evidence="2" type="ORF">BCR37DRAFT_279899</name>
</gene>
<dbReference type="Pfam" id="PF00498">
    <property type="entry name" value="FHA"/>
    <property type="match status" value="1"/>
</dbReference>
<dbReference type="SUPFAM" id="SSF49879">
    <property type="entry name" value="SMAD/FHA domain"/>
    <property type="match status" value="1"/>
</dbReference>
<name>A0A1Y2FIM8_PROLT</name>
<dbReference type="PROSITE" id="PS50006">
    <property type="entry name" value="FHA_DOMAIN"/>
    <property type="match status" value="1"/>
</dbReference>
<proteinExistence type="predicted"/>
<evidence type="ECO:0000313" key="2">
    <source>
        <dbReference type="EMBL" id="ORY83783.1"/>
    </source>
</evidence>
<dbReference type="InterPro" id="IPR008984">
    <property type="entry name" value="SMAD_FHA_dom_sf"/>
</dbReference>
<evidence type="ECO:0000259" key="1">
    <source>
        <dbReference type="PROSITE" id="PS50006"/>
    </source>
</evidence>
<sequence length="404" mass="44616">MSVVVCFQGQTVALEDGASALIGYAQNETSKAAGFHFNNPDLAILHALISLRDGQLTIKNLSPLRQTFVNGKRVESEAVRLRLGDTLSLGPQRSATSGGYTRSISGPVTWTFSSEFIQLYPTALLSDDAVKDPLSESSMLDSLPSLEYNSSVSGASDEHSGTAEADESMVVWSDFDEAQRQLLKHSSPPTSTRKRKLSESLEILSPEEDGLDSARDVQPALNRFECNAGDETHQAFFDVNQFEVLASREYRRCCDGLSSKNDESSQLRTSLDQVTSILASSRSLIWHLWSKQCQLVKVWCLHHFSLLPSANQRESSPAPGDIWLSDQQLKSLADLCREALHRMMWEYADQGIGMQALSTRFLRSTETLMALLGRTAVDICLHHRSEIFFCLGLTLGCLVGYVLA</sequence>
<dbReference type="Gene3D" id="2.60.200.20">
    <property type="match status" value="1"/>
</dbReference>
<dbReference type="AlphaFoldDB" id="A0A1Y2FIM8"/>
<dbReference type="CDD" id="cd00060">
    <property type="entry name" value="FHA"/>
    <property type="match status" value="1"/>
</dbReference>
<dbReference type="GeneID" id="63783414"/>
<organism evidence="2 3">
    <name type="scientific">Protomyces lactucae-debilis</name>
    <dbReference type="NCBI Taxonomy" id="2754530"/>
    <lineage>
        <taxon>Eukaryota</taxon>
        <taxon>Fungi</taxon>
        <taxon>Dikarya</taxon>
        <taxon>Ascomycota</taxon>
        <taxon>Taphrinomycotina</taxon>
        <taxon>Taphrinomycetes</taxon>
        <taxon>Taphrinales</taxon>
        <taxon>Protomycetaceae</taxon>
        <taxon>Protomyces</taxon>
    </lineage>
</organism>
<dbReference type="Proteomes" id="UP000193685">
    <property type="component" value="Unassembled WGS sequence"/>
</dbReference>